<dbReference type="EMBL" id="JAXIOK010000005">
    <property type="protein sequence ID" value="KAK4770167.1"/>
    <property type="molecule type" value="Genomic_DNA"/>
</dbReference>
<feature type="domain" description="Fungal lipase-type" evidence="7">
    <location>
        <begin position="141"/>
        <end position="318"/>
    </location>
</feature>
<feature type="region of interest" description="Disordered" evidence="6">
    <location>
        <begin position="167"/>
        <end position="198"/>
    </location>
</feature>
<gene>
    <name evidence="8" type="ORF">SAY87_030699</name>
</gene>
<dbReference type="InterPro" id="IPR033556">
    <property type="entry name" value="PLA"/>
</dbReference>
<dbReference type="SUPFAM" id="SSF53474">
    <property type="entry name" value="alpha/beta-Hydrolases"/>
    <property type="match status" value="1"/>
</dbReference>
<evidence type="ECO:0000256" key="2">
    <source>
        <dbReference type="ARBA" id="ARBA00022801"/>
    </source>
</evidence>
<keyword evidence="2 5" id="KW-0378">Hydrolase</keyword>
<comment type="caution">
    <text evidence="8">The sequence shown here is derived from an EMBL/GenBank/DDBJ whole genome shotgun (WGS) entry which is preliminary data.</text>
</comment>
<evidence type="ECO:0000259" key="7">
    <source>
        <dbReference type="Pfam" id="PF01764"/>
    </source>
</evidence>
<evidence type="ECO:0000313" key="9">
    <source>
        <dbReference type="Proteomes" id="UP001345219"/>
    </source>
</evidence>
<dbReference type="GO" id="GO:0008970">
    <property type="term" value="F:phospholipase A1 activity"/>
    <property type="evidence" value="ECO:0007669"/>
    <property type="project" value="UniProtKB-UniRule"/>
</dbReference>
<keyword evidence="4 5" id="KW-0443">Lipid metabolism</keyword>
<dbReference type="FunFam" id="3.40.50.1820:FF:000065">
    <property type="entry name" value="Phospholipase A1-II 3"/>
    <property type="match status" value="1"/>
</dbReference>
<dbReference type="InterPro" id="IPR002921">
    <property type="entry name" value="Fungal_lipase-type"/>
</dbReference>
<dbReference type="Pfam" id="PF01764">
    <property type="entry name" value="Lipase_3"/>
    <property type="match status" value="1"/>
</dbReference>
<evidence type="ECO:0000256" key="5">
    <source>
        <dbReference type="RuleBase" id="RU367093"/>
    </source>
</evidence>
<protein>
    <recommendedName>
        <fullName evidence="5">Phospholipase A1</fullName>
        <ecNumber evidence="5">3.1.1.-</ecNumber>
    </recommendedName>
</protein>
<comment type="similarity">
    <text evidence="1 5">Belongs to the AB hydrolase superfamily. Lipase family.</text>
</comment>
<dbReference type="GO" id="GO:0016042">
    <property type="term" value="P:lipid catabolic process"/>
    <property type="evidence" value="ECO:0007669"/>
    <property type="project" value="UniProtKB-UniRule"/>
</dbReference>
<dbReference type="Gene3D" id="3.40.50.1820">
    <property type="entry name" value="alpha/beta hydrolase"/>
    <property type="match status" value="1"/>
</dbReference>
<evidence type="ECO:0000256" key="1">
    <source>
        <dbReference type="ARBA" id="ARBA00010701"/>
    </source>
</evidence>
<keyword evidence="3 5" id="KW-0442">Lipid degradation</keyword>
<reference evidence="8 9" key="1">
    <citation type="journal article" date="2023" name="Hortic Res">
        <title>Pangenome of water caltrop reveals structural variations and asymmetric subgenome divergence after allopolyploidization.</title>
        <authorList>
            <person name="Zhang X."/>
            <person name="Chen Y."/>
            <person name="Wang L."/>
            <person name="Yuan Y."/>
            <person name="Fang M."/>
            <person name="Shi L."/>
            <person name="Lu R."/>
            <person name="Comes H.P."/>
            <person name="Ma Y."/>
            <person name="Chen Y."/>
            <person name="Huang G."/>
            <person name="Zhou Y."/>
            <person name="Zheng Z."/>
            <person name="Qiu Y."/>
        </authorList>
    </citation>
    <scope>NUCLEOTIDE SEQUENCE [LARGE SCALE GENOMIC DNA]</scope>
    <source>
        <tissue evidence="8">Roots</tissue>
    </source>
</reference>
<keyword evidence="9" id="KW-1185">Reference proteome</keyword>
<evidence type="ECO:0000313" key="8">
    <source>
        <dbReference type="EMBL" id="KAK4770167.1"/>
    </source>
</evidence>
<feature type="compositionally biased region" description="Polar residues" evidence="6">
    <location>
        <begin position="167"/>
        <end position="176"/>
    </location>
</feature>
<dbReference type="GO" id="GO:0005737">
    <property type="term" value="C:cytoplasm"/>
    <property type="evidence" value="ECO:0007669"/>
    <property type="project" value="UniProtKB-ARBA"/>
</dbReference>
<dbReference type="Proteomes" id="UP001345219">
    <property type="component" value="Chromosome 24"/>
</dbReference>
<sequence>MESDKLGSEAGESGPTWAELLGRDNWEGLLDPLDMGLRRLLLRSGDFIQATYDTFISDQNSKYCGASRYGKHDFFHKVMMENGEDYRVVSFLYGTARVSKKESFLFHSKSREAWDRESNWIGYIAVTSDEKSRQLGRREIYVAWRGTIRDYEWIDVLGAAPDPIQSLLNKNDPTHNSTKKQHWKASSSSDDDDDDDDRVPKVMRGWVTIYVTEDPKSPFTKLSARTQLHQKLAELRRIYEGESLSITFVGHSLGASLSILSAFDVVENGIRDIPVAAFVFGCPSVGNKAFDERCKRYPNLKFLHVRNKIDVIPHYPGRLLGYVDSWSELEIDTRKSPYLKDSKNPSDWHNLQAMVHVVAGWNGEKADFYLKVKRSVALVNKSCNFLKDECLVPGSWWVEKNKGMVQEKNGGWTMAEPEEEDRPVPEF</sequence>
<dbReference type="CDD" id="cd00519">
    <property type="entry name" value="Lipase_3"/>
    <property type="match status" value="1"/>
</dbReference>
<evidence type="ECO:0000256" key="6">
    <source>
        <dbReference type="SAM" id="MobiDB-lite"/>
    </source>
</evidence>
<dbReference type="EC" id="3.1.1.-" evidence="5"/>
<dbReference type="InterPro" id="IPR029058">
    <property type="entry name" value="AB_hydrolase_fold"/>
</dbReference>
<organism evidence="8 9">
    <name type="scientific">Trapa incisa</name>
    <dbReference type="NCBI Taxonomy" id="236973"/>
    <lineage>
        <taxon>Eukaryota</taxon>
        <taxon>Viridiplantae</taxon>
        <taxon>Streptophyta</taxon>
        <taxon>Embryophyta</taxon>
        <taxon>Tracheophyta</taxon>
        <taxon>Spermatophyta</taxon>
        <taxon>Magnoliopsida</taxon>
        <taxon>eudicotyledons</taxon>
        <taxon>Gunneridae</taxon>
        <taxon>Pentapetalae</taxon>
        <taxon>rosids</taxon>
        <taxon>malvids</taxon>
        <taxon>Myrtales</taxon>
        <taxon>Lythraceae</taxon>
        <taxon>Trapa</taxon>
    </lineage>
</organism>
<dbReference type="AlphaFoldDB" id="A0AAN7KW54"/>
<proteinExistence type="inferred from homology"/>
<evidence type="ECO:0000256" key="3">
    <source>
        <dbReference type="ARBA" id="ARBA00022963"/>
    </source>
</evidence>
<comment type="function">
    <text evidence="5">Acylhydrolase that catalyzes the hydrolysis of phospholipids at the sn-1 position.</text>
</comment>
<name>A0AAN7KW54_9MYRT</name>
<dbReference type="PANTHER" id="PTHR31828">
    <property type="entry name" value="PHOSPHOLIPASE A1-IIGAMMA"/>
    <property type="match status" value="1"/>
</dbReference>
<accession>A0AAN7KW54</accession>
<evidence type="ECO:0000256" key="4">
    <source>
        <dbReference type="ARBA" id="ARBA00023098"/>
    </source>
</evidence>
<dbReference type="PANTHER" id="PTHR31828:SF10">
    <property type="entry name" value="PHOSPHOLIPASE A1-IIDELTA"/>
    <property type="match status" value="1"/>
</dbReference>